<dbReference type="Gene3D" id="1.10.287.70">
    <property type="match status" value="1"/>
</dbReference>
<dbReference type="Pfam" id="PF00027">
    <property type="entry name" value="cNMP_binding"/>
    <property type="match status" value="2"/>
</dbReference>
<feature type="transmembrane region" description="Helical" evidence="17">
    <location>
        <begin position="215"/>
        <end position="233"/>
    </location>
</feature>
<comment type="catalytic activity">
    <reaction evidence="15">
        <text>Na(+)(in) = Na(+)(out)</text>
        <dbReference type="Rhea" id="RHEA:34963"/>
        <dbReference type="ChEBI" id="CHEBI:29101"/>
    </reaction>
</comment>
<dbReference type="Proteomes" id="UP000290572">
    <property type="component" value="Unassembled WGS sequence"/>
</dbReference>
<evidence type="ECO:0000256" key="16">
    <source>
        <dbReference type="SAM" id="MobiDB-lite"/>
    </source>
</evidence>
<evidence type="ECO:0000259" key="18">
    <source>
        <dbReference type="PROSITE" id="PS50042"/>
    </source>
</evidence>
<dbReference type="Gene3D" id="2.60.120.10">
    <property type="entry name" value="Jelly Rolls"/>
    <property type="match status" value="2"/>
</dbReference>
<dbReference type="SUPFAM" id="SSF51206">
    <property type="entry name" value="cAMP-binding domain-like"/>
    <property type="match status" value="2"/>
</dbReference>
<dbReference type="InterPro" id="IPR005821">
    <property type="entry name" value="Ion_trans_dom"/>
</dbReference>
<dbReference type="PROSITE" id="PS50042">
    <property type="entry name" value="CNMP_BINDING_3"/>
    <property type="match status" value="2"/>
</dbReference>
<evidence type="ECO:0000256" key="3">
    <source>
        <dbReference type="ARBA" id="ARBA00022535"/>
    </source>
</evidence>
<dbReference type="EMBL" id="QBIY01011927">
    <property type="protein sequence ID" value="RXN27953.1"/>
    <property type="molecule type" value="Genomic_DNA"/>
</dbReference>
<proteinExistence type="predicted"/>
<dbReference type="GO" id="GO:0001750">
    <property type="term" value="C:photoreceptor outer segment"/>
    <property type="evidence" value="ECO:0007669"/>
    <property type="project" value="TreeGrafter"/>
</dbReference>
<keyword evidence="5 17" id="KW-0812">Transmembrane</keyword>
<dbReference type="PROSITE" id="PS00889">
    <property type="entry name" value="CNMP_BINDING_2"/>
    <property type="match status" value="2"/>
</dbReference>
<keyword evidence="10 17" id="KW-0472">Membrane</keyword>
<evidence type="ECO:0000256" key="9">
    <source>
        <dbReference type="ARBA" id="ARBA00023065"/>
    </source>
</evidence>
<keyword evidence="7 17" id="KW-1133">Transmembrane helix</keyword>
<feature type="compositionally biased region" description="Basic and acidic residues" evidence="16">
    <location>
        <begin position="1121"/>
        <end position="1130"/>
    </location>
</feature>
<feature type="compositionally biased region" description="Basic and acidic residues" evidence="16">
    <location>
        <begin position="7"/>
        <end position="25"/>
    </location>
</feature>
<organism evidence="19 20">
    <name type="scientific">Labeo rohita</name>
    <name type="common">Indian major carp</name>
    <name type="synonym">Cyprinus rohita</name>
    <dbReference type="NCBI Taxonomy" id="84645"/>
    <lineage>
        <taxon>Eukaryota</taxon>
        <taxon>Metazoa</taxon>
        <taxon>Chordata</taxon>
        <taxon>Craniata</taxon>
        <taxon>Vertebrata</taxon>
        <taxon>Euteleostomi</taxon>
        <taxon>Actinopterygii</taxon>
        <taxon>Neopterygii</taxon>
        <taxon>Teleostei</taxon>
        <taxon>Ostariophysi</taxon>
        <taxon>Cypriniformes</taxon>
        <taxon>Cyprinidae</taxon>
        <taxon>Labeoninae</taxon>
        <taxon>Labeonini</taxon>
        <taxon>Labeo</taxon>
    </lineage>
</organism>
<dbReference type="GO" id="GO:0007601">
    <property type="term" value="P:visual perception"/>
    <property type="evidence" value="ECO:0007669"/>
    <property type="project" value="UniProtKB-KW"/>
</dbReference>
<name>A0A498N6W4_LABRO</name>
<dbReference type="GO" id="GO:0030553">
    <property type="term" value="F:cGMP binding"/>
    <property type="evidence" value="ECO:0007669"/>
    <property type="project" value="UniProtKB-KW"/>
</dbReference>
<evidence type="ECO:0000256" key="2">
    <source>
        <dbReference type="ARBA" id="ARBA00022448"/>
    </source>
</evidence>
<comment type="subcellular location">
    <subcellularLocation>
        <location evidence="1">Membrane</location>
        <topology evidence="1">Multi-pass membrane protein</topology>
    </subcellularLocation>
</comment>
<keyword evidence="3" id="KW-0140">cGMP</keyword>
<keyword evidence="12" id="KW-0407">Ion channel</keyword>
<keyword evidence="11" id="KW-1071">Ligand-gated ion channel</keyword>
<dbReference type="FunFam" id="1.10.287.70:FF:000072">
    <property type="entry name" value="Cyclic nucleotide gated channel beta 3"/>
    <property type="match status" value="1"/>
</dbReference>
<keyword evidence="4" id="KW-0716">Sensory transduction</keyword>
<dbReference type="STRING" id="84645.A0A498N6W4"/>
<dbReference type="Pfam" id="PF00520">
    <property type="entry name" value="Ion_trans"/>
    <property type="match status" value="1"/>
</dbReference>
<keyword evidence="9" id="KW-0406">Ion transport</keyword>
<accession>A0A498N6W4</accession>
<feature type="region of interest" description="Disordered" evidence="16">
    <location>
        <begin position="715"/>
        <end position="752"/>
    </location>
</feature>
<dbReference type="InterPro" id="IPR014710">
    <property type="entry name" value="RmlC-like_jellyroll"/>
</dbReference>
<evidence type="ECO:0000256" key="1">
    <source>
        <dbReference type="ARBA" id="ARBA00004141"/>
    </source>
</evidence>
<keyword evidence="6" id="KW-0547">Nucleotide-binding</keyword>
<evidence type="ECO:0000256" key="4">
    <source>
        <dbReference type="ARBA" id="ARBA00022606"/>
    </source>
</evidence>
<feature type="region of interest" description="Disordered" evidence="16">
    <location>
        <begin position="77"/>
        <end position="177"/>
    </location>
</feature>
<feature type="transmembrane region" description="Helical" evidence="17">
    <location>
        <begin position="245"/>
        <end position="268"/>
    </location>
</feature>
<evidence type="ECO:0000256" key="12">
    <source>
        <dbReference type="ARBA" id="ARBA00023303"/>
    </source>
</evidence>
<keyword evidence="2" id="KW-0813">Transport</keyword>
<dbReference type="PROSITE" id="PS00888">
    <property type="entry name" value="CNMP_BINDING_1"/>
    <property type="match status" value="2"/>
</dbReference>
<feature type="region of interest" description="Disordered" evidence="16">
    <location>
        <begin position="1116"/>
        <end position="1140"/>
    </location>
</feature>
<dbReference type="InterPro" id="IPR000595">
    <property type="entry name" value="cNMP-bd_dom"/>
</dbReference>
<feature type="region of interest" description="Disordered" evidence="16">
    <location>
        <begin position="1"/>
        <end position="26"/>
    </location>
</feature>
<dbReference type="SMART" id="SM00100">
    <property type="entry name" value="cNMP"/>
    <property type="match status" value="2"/>
</dbReference>
<dbReference type="InterPro" id="IPR018490">
    <property type="entry name" value="cNMP-bd_dom_sf"/>
</dbReference>
<evidence type="ECO:0000256" key="13">
    <source>
        <dbReference type="ARBA" id="ARBA00023305"/>
    </source>
</evidence>
<evidence type="ECO:0000313" key="20">
    <source>
        <dbReference type="Proteomes" id="UP000290572"/>
    </source>
</evidence>
<evidence type="ECO:0000256" key="5">
    <source>
        <dbReference type="ARBA" id="ARBA00022692"/>
    </source>
</evidence>
<gene>
    <name evidence="19" type="ORF">ROHU_036368</name>
</gene>
<evidence type="ECO:0000256" key="14">
    <source>
        <dbReference type="ARBA" id="ARBA00034430"/>
    </source>
</evidence>
<feature type="domain" description="Cyclic nucleotide-binding" evidence="18">
    <location>
        <begin position="521"/>
        <end position="627"/>
    </location>
</feature>
<dbReference type="GO" id="GO:0017071">
    <property type="term" value="C:intracellular cyclic nucleotide activated cation channel complex"/>
    <property type="evidence" value="ECO:0007669"/>
    <property type="project" value="TreeGrafter"/>
</dbReference>
<dbReference type="FunFam" id="1.10.287.630:FF:000001">
    <property type="entry name" value="Cyclic nucleotide-gated channel alpha 3"/>
    <property type="match status" value="2"/>
</dbReference>
<evidence type="ECO:0000256" key="11">
    <source>
        <dbReference type="ARBA" id="ARBA00023286"/>
    </source>
</evidence>
<evidence type="ECO:0000256" key="17">
    <source>
        <dbReference type="SAM" id="Phobius"/>
    </source>
</evidence>
<dbReference type="InterPro" id="IPR018488">
    <property type="entry name" value="cNMP-bd_CS"/>
</dbReference>
<evidence type="ECO:0000256" key="15">
    <source>
        <dbReference type="ARBA" id="ARBA00036239"/>
    </source>
</evidence>
<sequence>MINLCTRQEEKPADKENEDKKDDKGPGCFAAVFVMGSVACDGQGEAPSPESRPIVISKHFDAQLIEIVQRYRQRTEQYKEKVVDPYASSPERSPPVTPVLRKDDYLKLVEERKRKEEEDKKRKEEEEKKKKEEAERKKKEEEEKKKKEEEEKKKEKAEKPEEKKEEKKDDKAAQEQKSIHPKIKCTCVDFFLKPIENRMDKRLGTSIDPFTDRRYIAWLSVVTFAFNYNLWFIPVRMAFPYHQPAVIPLWFTLDIIADIIYIIDMIVFQPRLQFCRGGDIIYDRVVIKQKYRESSRFTNDVLSVLPSDLLYFPFGFKSVFRINRLMKVEAFFEFSDRLEGIMTKAYIWRVIRTIGYLMYILHLNACLYYVASDYQGSGKTKWVYSGDGSAYLRSYYFAVRTLINIGGLPEPHTVFEITFQLLNFFVGVFVFSSLIGQMRDVIGAATAGQTYFRASMDACVAYMVTNHIPKLVQTRVRTWYNYTWDSQGMLDESELLEQMPLVMRTAIAVDINLATFQKIDLFKGCDNQMLVDMLLRLKSIVYLPGDFVCKKGDIGKEMYIIKAGEVQVIGGPDNKIVFVTLKAGCVFGEISLLQSSANGGNRRTANVAAHGFANLFVLDKKDLNDILIHYPESQKVLARKGREDAPPPPSPPIVINRYCDDHLRDIVKKLRERTELYKEKVIDLYASSPEHSPPVTPVYRKEDWIKKQEAERIKREEAEQKKKEEDAKKAAAKKEKEEKEKKEKEEKLKAEKEKADKEAAEAICPKIKCNCIDTLLKPFEDKMDAYLGTTIDPFTDLVNIIDITMFQPRLQFVKAGDIIKDRELAKQNYRASARFQYQSFFEFSDRLESIMSKAYIWRYLRCYYFATRTLITIGGLPEPHTLFEIIFQLVNFFTGVFVFSSLIGQMRDVIGAATAGQTYFRASMDACVAYMNTYTIPKLVQNRVRTWYNYTWDSQGMLDESELLENMPLVMRTAIAVDINLATFQKIDLFKGCDNQMLVDMLLRLKSIVYLPGDFVCKKGDIGREMYIIKAGEVQVIGGPDNKIVFVTLKAGCVFGEISLLQSAKDGGNRRTANVAAHGFANLFVLDKKDLNDILVHYPESQKVLARKGRKLMKAKGKAAPVKDEGEKKKGLAMFGQKPPTPKMMRAFGGFGKGGLLDKLRQAQAAEKKD</sequence>
<dbReference type="GO" id="GO:0005886">
    <property type="term" value="C:plasma membrane"/>
    <property type="evidence" value="ECO:0007669"/>
    <property type="project" value="TreeGrafter"/>
</dbReference>
<keyword evidence="20" id="KW-1185">Reference proteome</keyword>
<keyword evidence="8" id="KW-0142">cGMP-binding</keyword>
<keyword evidence="13" id="KW-0844">Vision</keyword>
<dbReference type="AlphaFoldDB" id="A0A498N6W4"/>
<dbReference type="GO" id="GO:0044877">
    <property type="term" value="F:protein-containing complex binding"/>
    <property type="evidence" value="ECO:0007669"/>
    <property type="project" value="TreeGrafter"/>
</dbReference>
<dbReference type="PANTHER" id="PTHR45638">
    <property type="entry name" value="CYCLIC NUCLEOTIDE-GATED CATION CHANNEL SUBUNIT A"/>
    <property type="match status" value="1"/>
</dbReference>
<protein>
    <submittedName>
        <fullName evidence="19">Cyclic nucleotide-gated cation channel beta-3-like protein</fullName>
    </submittedName>
</protein>
<dbReference type="GO" id="GO:0005222">
    <property type="term" value="F:intracellularly cAMP-activated cation channel activity"/>
    <property type="evidence" value="ECO:0007669"/>
    <property type="project" value="TreeGrafter"/>
</dbReference>
<evidence type="ECO:0000256" key="8">
    <source>
        <dbReference type="ARBA" id="ARBA00022992"/>
    </source>
</evidence>
<dbReference type="SUPFAM" id="SSF81324">
    <property type="entry name" value="Voltage-gated potassium channels"/>
    <property type="match status" value="2"/>
</dbReference>
<dbReference type="InterPro" id="IPR050866">
    <property type="entry name" value="CNG_cation_channel"/>
</dbReference>
<dbReference type="CDD" id="cd00038">
    <property type="entry name" value="CAP_ED"/>
    <property type="match status" value="2"/>
</dbReference>
<dbReference type="PANTHER" id="PTHR45638:SF23">
    <property type="entry name" value="CYCLIC NUCLEOTIDE-GATED CATION CHANNEL BETA-3-LIKE ISOFORM X2"/>
    <property type="match status" value="1"/>
</dbReference>
<evidence type="ECO:0000256" key="6">
    <source>
        <dbReference type="ARBA" id="ARBA00022741"/>
    </source>
</evidence>
<comment type="caution">
    <text evidence="19">The sequence shown here is derived from an EMBL/GenBank/DDBJ whole genome shotgun (WGS) entry which is preliminary data.</text>
</comment>
<evidence type="ECO:0000256" key="10">
    <source>
        <dbReference type="ARBA" id="ARBA00023136"/>
    </source>
</evidence>
<dbReference type="FunFam" id="2.60.120.10:FF:000020">
    <property type="entry name" value="Cyclic nucleotide-gated channel beta 3"/>
    <property type="match status" value="2"/>
</dbReference>
<reference evidence="19 20" key="1">
    <citation type="submission" date="2018-03" db="EMBL/GenBank/DDBJ databases">
        <title>Draft genome sequence of Rohu Carp (Labeo rohita).</title>
        <authorList>
            <person name="Das P."/>
            <person name="Kushwaha B."/>
            <person name="Joshi C.G."/>
            <person name="Kumar D."/>
            <person name="Nagpure N.S."/>
            <person name="Sahoo L."/>
            <person name="Das S.P."/>
            <person name="Bit A."/>
            <person name="Patnaik S."/>
            <person name="Meher P.K."/>
            <person name="Jayasankar P."/>
            <person name="Koringa P.G."/>
            <person name="Patel N.V."/>
            <person name="Hinsu A.T."/>
            <person name="Kumar R."/>
            <person name="Pandey M."/>
            <person name="Agarwal S."/>
            <person name="Srivastava S."/>
            <person name="Singh M."/>
            <person name="Iquebal M.A."/>
            <person name="Jaiswal S."/>
            <person name="Angadi U.B."/>
            <person name="Kumar N."/>
            <person name="Raza M."/>
            <person name="Shah T.M."/>
            <person name="Rai A."/>
            <person name="Jena J.K."/>
        </authorList>
    </citation>
    <scope>NUCLEOTIDE SEQUENCE [LARGE SCALE GENOMIC DNA]</scope>
    <source>
        <strain evidence="19">DASCIFA01</strain>
        <tissue evidence="19">Testis</tissue>
    </source>
</reference>
<evidence type="ECO:0000256" key="7">
    <source>
        <dbReference type="ARBA" id="ARBA00022989"/>
    </source>
</evidence>
<feature type="domain" description="Cyclic nucleotide-binding" evidence="18">
    <location>
        <begin position="989"/>
        <end position="1095"/>
    </location>
</feature>
<dbReference type="GO" id="GO:0005223">
    <property type="term" value="F:intracellularly cGMP-activated cation channel activity"/>
    <property type="evidence" value="ECO:0007669"/>
    <property type="project" value="TreeGrafter"/>
</dbReference>
<comment type="catalytic activity">
    <reaction evidence="14">
        <text>K(+)(in) = K(+)(out)</text>
        <dbReference type="Rhea" id="RHEA:29463"/>
        <dbReference type="ChEBI" id="CHEBI:29103"/>
    </reaction>
</comment>
<feature type="transmembrane region" description="Helical" evidence="17">
    <location>
        <begin position="350"/>
        <end position="371"/>
    </location>
</feature>
<evidence type="ECO:0000313" key="19">
    <source>
        <dbReference type="EMBL" id="RXN27953.1"/>
    </source>
</evidence>
<feature type="compositionally biased region" description="Basic and acidic residues" evidence="16">
    <location>
        <begin position="100"/>
        <end position="177"/>
    </location>
</feature>
<dbReference type="Gene3D" id="1.10.287.630">
    <property type="entry name" value="Helix hairpin bin"/>
    <property type="match status" value="2"/>
</dbReference>